<evidence type="ECO:0000256" key="1">
    <source>
        <dbReference type="RuleBase" id="RU362001"/>
    </source>
</evidence>
<dbReference type="RefSeq" id="WP_262573651.1">
    <property type="nucleotide sequence ID" value="NZ_JAOQKJ010000003.1"/>
</dbReference>
<dbReference type="InterPro" id="IPR010310">
    <property type="entry name" value="T7SS_ESAT-6-like"/>
</dbReference>
<dbReference type="Pfam" id="PF06013">
    <property type="entry name" value="WXG100"/>
    <property type="match status" value="1"/>
</dbReference>
<dbReference type="InterPro" id="IPR036689">
    <property type="entry name" value="ESAT-6-like_sf"/>
</dbReference>
<name>A0ABT2T0G0_9FIRM</name>
<gene>
    <name evidence="2" type="ORF">OCV77_04375</name>
</gene>
<dbReference type="SUPFAM" id="SSF140453">
    <property type="entry name" value="EsxAB dimer-like"/>
    <property type="match status" value="1"/>
</dbReference>
<proteinExistence type="inferred from homology"/>
<accession>A0ABT2T0G0</accession>
<comment type="caution">
    <text evidence="2">The sequence shown here is derived from an EMBL/GenBank/DDBJ whole genome shotgun (WGS) entry which is preliminary data.</text>
</comment>
<sequence>MAVIRVTAARLRSVADSLQEMNAQFRSRKQELTEKEQALASMWEGQAKEAFHQAFIRDEQQMEAFYTLIARYVQTLLEIAARYEQAEARNAEIAGSRSY</sequence>
<organism evidence="2 3">
    <name type="scientific">Suilimivivens aceti</name>
    <dbReference type="NCBI Taxonomy" id="2981774"/>
    <lineage>
        <taxon>Bacteria</taxon>
        <taxon>Bacillati</taxon>
        <taxon>Bacillota</taxon>
        <taxon>Clostridia</taxon>
        <taxon>Lachnospirales</taxon>
        <taxon>Lachnospiraceae</taxon>
        <taxon>Suilimivivens</taxon>
    </lineage>
</organism>
<comment type="similarity">
    <text evidence="1">Belongs to the WXG100 family.</text>
</comment>
<dbReference type="NCBIfam" id="TIGR03930">
    <property type="entry name" value="WXG100_ESAT6"/>
    <property type="match status" value="1"/>
</dbReference>
<dbReference type="Proteomes" id="UP001652432">
    <property type="component" value="Unassembled WGS sequence"/>
</dbReference>
<evidence type="ECO:0000313" key="2">
    <source>
        <dbReference type="EMBL" id="MCU6743744.1"/>
    </source>
</evidence>
<reference evidence="2 3" key="1">
    <citation type="journal article" date="2021" name="ISME Commun">
        <title>Automated analysis of genomic sequences facilitates high-throughput and comprehensive description of bacteria.</title>
        <authorList>
            <person name="Hitch T.C.A."/>
        </authorList>
    </citation>
    <scope>NUCLEOTIDE SEQUENCE [LARGE SCALE GENOMIC DNA]</scope>
    <source>
        <strain evidence="2 3">Sanger_18</strain>
    </source>
</reference>
<evidence type="ECO:0000313" key="3">
    <source>
        <dbReference type="Proteomes" id="UP001652432"/>
    </source>
</evidence>
<dbReference type="Gene3D" id="1.10.287.850">
    <property type="entry name" value="HP0062-like domain"/>
    <property type="match status" value="1"/>
</dbReference>
<protein>
    <recommendedName>
        <fullName evidence="1">ESAT-6-like protein</fullName>
    </recommendedName>
</protein>
<keyword evidence="3" id="KW-1185">Reference proteome</keyword>
<dbReference type="EMBL" id="JAOQKJ010000003">
    <property type="protein sequence ID" value="MCU6743744.1"/>
    <property type="molecule type" value="Genomic_DNA"/>
</dbReference>